<dbReference type="EMBL" id="QGDO01000001">
    <property type="protein sequence ID" value="PWJ44787.1"/>
    <property type="molecule type" value="Genomic_DNA"/>
</dbReference>
<accession>A0A316A4U4</accession>
<dbReference type="PROSITE" id="PS51257">
    <property type="entry name" value="PROKAR_LIPOPROTEIN"/>
    <property type="match status" value="1"/>
</dbReference>
<feature type="chain" id="PRO_5016310553" evidence="1">
    <location>
        <begin position="24"/>
        <end position="270"/>
    </location>
</feature>
<dbReference type="Pfam" id="PF14717">
    <property type="entry name" value="DUF4465"/>
    <property type="match status" value="1"/>
</dbReference>
<dbReference type="AlphaFoldDB" id="A0A316A4U4"/>
<organism evidence="2 3">
    <name type="scientific">Sediminitomix flava</name>
    <dbReference type="NCBI Taxonomy" id="379075"/>
    <lineage>
        <taxon>Bacteria</taxon>
        <taxon>Pseudomonadati</taxon>
        <taxon>Bacteroidota</taxon>
        <taxon>Cytophagia</taxon>
        <taxon>Cytophagales</taxon>
        <taxon>Flammeovirgaceae</taxon>
        <taxon>Sediminitomix</taxon>
    </lineage>
</organism>
<evidence type="ECO:0000256" key="1">
    <source>
        <dbReference type="SAM" id="SignalP"/>
    </source>
</evidence>
<comment type="caution">
    <text evidence="2">The sequence shown here is derived from an EMBL/GenBank/DDBJ whole genome shotgun (WGS) entry which is preliminary data.</text>
</comment>
<protein>
    <submittedName>
        <fullName evidence="2">Uncharacterized protein DUF4465</fullName>
    </submittedName>
</protein>
<name>A0A316A4U4_SEDFL</name>
<dbReference type="OrthoDB" id="9792152at2"/>
<proteinExistence type="predicted"/>
<sequence>MLNKKISLYLILALSLGIFSCNDDDDAFETLPPILSSDFQDLELETNTFFMDTAMTGNQSGNLFTSEFTTGEVTLTHTYENVGAPSKAQLNNFTYSNRTDFSENVNTDTTGFGYNVFEYSMVTPANTSEANNYGIAYVDPVENKLRITFDKTVRAWNVQVSNVGTAILAIENGDSNARAFEEGDFFDLVITGILNDEIVGERSIRLADYTEGIFEPYRQPLKSWENVDLSLLNEVDALEFSFVSSDSTAEGVINTPTYFAFDNLNIVQID</sequence>
<evidence type="ECO:0000313" key="3">
    <source>
        <dbReference type="Proteomes" id="UP000245535"/>
    </source>
</evidence>
<dbReference type="InterPro" id="IPR027828">
    <property type="entry name" value="DUF4465"/>
</dbReference>
<dbReference type="Proteomes" id="UP000245535">
    <property type="component" value="Unassembled WGS sequence"/>
</dbReference>
<gene>
    <name evidence="2" type="ORF">BC781_1011158</name>
</gene>
<evidence type="ECO:0000313" key="2">
    <source>
        <dbReference type="EMBL" id="PWJ44787.1"/>
    </source>
</evidence>
<reference evidence="2 3" key="1">
    <citation type="submission" date="2018-03" db="EMBL/GenBank/DDBJ databases">
        <title>Genomic Encyclopedia of Archaeal and Bacterial Type Strains, Phase II (KMG-II): from individual species to whole genera.</title>
        <authorList>
            <person name="Goeker M."/>
        </authorList>
    </citation>
    <scope>NUCLEOTIDE SEQUENCE [LARGE SCALE GENOMIC DNA]</scope>
    <source>
        <strain evidence="2 3">DSM 28229</strain>
    </source>
</reference>
<dbReference type="Gene3D" id="2.60.120.1350">
    <property type="entry name" value="Protein of unknown function DUF4465"/>
    <property type="match status" value="1"/>
</dbReference>
<keyword evidence="1" id="KW-0732">Signal</keyword>
<keyword evidence="3" id="KW-1185">Reference proteome</keyword>
<dbReference type="RefSeq" id="WP_109616256.1">
    <property type="nucleotide sequence ID" value="NZ_QGDO01000001.1"/>
</dbReference>
<feature type="signal peptide" evidence="1">
    <location>
        <begin position="1"/>
        <end position="23"/>
    </location>
</feature>